<dbReference type="Pfam" id="PF08547">
    <property type="entry name" value="CIA30"/>
    <property type="match status" value="1"/>
</dbReference>
<dbReference type="Proteomes" id="UP000050424">
    <property type="component" value="Unassembled WGS sequence"/>
</dbReference>
<reference evidence="4 5" key="1">
    <citation type="submission" date="2015-09" db="EMBL/GenBank/DDBJ databases">
        <title>Draft genome of a European isolate of the apple canker pathogen Neonectria ditissima.</title>
        <authorList>
            <person name="Gomez-Cortecero A."/>
            <person name="Harrison R.J."/>
            <person name="Armitage A.D."/>
        </authorList>
    </citation>
    <scope>NUCLEOTIDE SEQUENCE [LARGE SCALE GENOMIC DNA]</scope>
    <source>
        <strain evidence="4 5">R09/05</strain>
    </source>
</reference>
<comment type="caution">
    <text evidence="4">The sequence shown here is derived from an EMBL/GenBank/DDBJ whole genome shotgun (WGS) entry which is preliminary data.</text>
</comment>
<name>A0A0P7B7P9_9HYPO</name>
<dbReference type="InterPro" id="IPR008979">
    <property type="entry name" value="Galactose-bd-like_sf"/>
</dbReference>
<dbReference type="STRING" id="78410.A0A0P7B7P9"/>
<protein>
    <recommendedName>
        <fullName evidence="3">NADH:ubiquinone oxidoreductase intermediate-associated protein 30 domain-containing protein</fullName>
    </recommendedName>
</protein>
<dbReference type="EMBL" id="LKCW01000046">
    <property type="protein sequence ID" value="KPM42592.1"/>
    <property type="molecule type" value="Genomic_DNA"/>
</dbReference>
<evidence type="ECO:0000256" key="1">
    <source>
        <dbReference type="ARBA" id="ARBA00007884"/>
    </source>
</evidence>
<dbReference type="PANTHER" id="PTHR13194">
    <property type="entry name" value="COMPLEX I INTERMEDIATE-ASSOCIATED PROTEIN 30"/>
    <property type="match status" value="1"/>
</dbReference>
<keyword evidence="5" id="KW-1185">Reference proteome</keyword>
<comment type="similarity">
    <text evidence="1">Belongs to the CIA30 family.</text>
</comment>
<dbReference type="InterPro" id="IPR039131">
    <property type="entry name" value="NDUFAF1"/>
</dbReference>
<dbReference type="AlphaFoldDB" id="A0A0P7B7P9"/>
<feature type="region of interest" description="Disordered" evidence="2">
    <location>
        <begin position="187"/>
        <end position="216"/>
    </location>
</feature>
<organism evidence="4 5">
    <name type="scientific">Neonectria ditissima</name>
    <dbReference type="NCBI Taxonomy" id="78410"/>
    <lineage>
        <taxon>Eukaryota</taxon>
        <taxon>Fungi</taxon>
        <taxon>Dikarya</taxon>
        <taxon>Ascomycota</taxon>
        <taxon>Pezizomycotina</taxon>
        <taxon>Sordariomycetes</taxon>
        <taxon>Hypocreomycetidae</taxon>
        <taxon>Hypocreales</taxon>
        <taxon>Nectriaceae</taxon>
        <taxon>Neonectria</taxon>
    </lineage>
</organism>
<sequence length="229" mass="25019">MQDESLYLFGGDSPWDAALWTASDDRVRGGSSISYLTVTDPERARFHGHLDTKTLGGAGFASQRTVGELALDLSGYAGLVLALGGGASGHRYTLTLKDAIPGDRGDGRDQAGLSWETDFEAPREGGDVPLPWDKFRATYRGRDKEDAEPLDLTSIKRVSLMMRSFFGKQDGDFELVIHAIEAKKSFPIGEQADETDDEDADLQKPAGASGQEERPQARPWWRVLLCGLI</sequence>
<dbReference type="GO" id="GO:0010257">
    <property type="term" value="P:NADH dehydrogenase complex assembly"/>
    <property type="evidence" value="ECO:0007669"/>
    <property type="project" value="TreeGrafter"/>
</dbReference>
<dbReference type="InterPro" id="IPR013857">
    <property type="entry name" value="NADH-UbQ_OxRdtase-assoc_prot30"/>
</dbReference>
<gene>
    <name evidence="4" type="ORF">AK830_g4021</name>
</gene>
<feature type="compositionally biased region" description="Acidic residues" evidence="2">
    <location>
        <begin position="191"/>
        <end position="200"/>
    </location>
</feature>
<accession>A0A0P7B7P9</accession>
<evidence type="ECO:0000313" key="4">
    <source>
        <dbReference type="EMBL" id="KPM42592.1"/>
    </source>
</evidence>
<dbReference type="SUPFAM" id="SSF49785">
    <property type="entry name" value="Galactose-binding domain-like"/>
    <property type="match status" value="1"/>
</dbReference>
<dbReference type="OrthoDB" id="426386at2759"/>
<evidence type="ECO:0000256" key="2">
    <source>
        <dbReference type="SAM" id="MobiDB-lite"/>
    </source>
</evidence>
<proteinExistence type="inferred from homology"/>
<dbReference type="GO" id="GO:0051082">
    <property type="term" value="F:unfolded protein binding"/>
    <property type="evidence" value="ECO:0007669"/>
    <property type="project" value="TreeGrafter"/>
</dbReference>
<evidence type="ECO:0000259" key="3">
    <source>
        <dbReference type="Pfam" id="PF08547"/>
    </source>
</evidence>
<evidence type="ECO:0000313" key="5">
    <source>
        <dbReference type="Proteomes" id="UP000050424"/>
    </source>
</evidence>
<feature type="domain" description="NADH:ubiquinone oxidoreductase intermediate-associated protein 30" evidence="3">
    <location>
        <begin position="16"/>
        <end position="177"/>
    </location>
</feature>
<dbReference type="PANTHER" id="PTHR13194:SF19">
    <property type="entry name" value="NAD(P)-BINDING ROSSMANN-FOLD SUPERFAMILY PROTEIN"/>
    <property type="match status" value="1"/>
</dbReference>